<feature type="region of interest" description="Disordered" evidence="3">
    <location>
        <begin position="324"/>
        <end position="344"/>
    </location>
</feature>
<organism evidence="4 5">
    <name type="scientific">Elysia crispata</name>
    <name type="common">lettuce slug</name>
    <dbReference type="NCBI Taxonomy" id="231223"/>
    <lineage>
        <taxon>Eukaryota</taxon>
        <taxon>Metazoa</taxon>
        <taxon>Spiralia</taxon>
        <taxon>Lophotrochozoa</taxon>
        <taxon>Mollusca</taxon>
        <taxon>Gastropoda</taxon>
        <taxon>Heterobranchia</taxon>
        <taxon>Euthyneura</taxon>
        <taxon>Panpulmonata</taxon>
        <taxon>Sacoglossa</taxon>
        <taxon>Placobranchoidea</taxon>
        <taxon>Plakobranchidae</taxon>
        <taxon>Elysia</taxon>
    </lineage>
</organism>
<dbReference type="GO" id="GO:0005525">
    <property type="term" value="F:GTP binding"/>
    <property type="evidence" value="ECO:0007669"/>
    <property type="project" value="InterPro"/>
</dbReference>
<evidence type="ECO:0000313" key="4">
    <source>
        <dbReference type="EMBL" id="KAK3765795.1"/>
    </source>
</evidence>
<evidence type="ECO:0000313" key="5">
    <source>
        <dbReference type="Proteomes" id="UP001283361"/>
    </source>
</evidence>
<dbReference type="Proteomes" id="UP001283361">
    <property type="component" value="Unassembled WGS sequence"/>
</dbReference>
<keyword evidence="5" id="KW-1185">Reference proteome</keyword>
<dbReference type="PRINTS" id="PR00449">
    <property type="entry name" value="RASTRNSFRMNG"/>
</dbReference>
<dbReference type="GO" id="GO:0005246">
    <property type="term" value="F:calcium channel regulator activity"/>
    <property type="evidence" value="ECO:0007669"/>
    <property type="project" value="TreeGrafter"/>
</dbReference>
<feature type="compositionally biased region" description="Low complexity" evidence="3">
    <location>
        <begin position="324"/>
        <end position="333"/>
    </location>
</feature>
<dbReference type="PROSITE" id="PS51419">
    <property type="entry name" value="RAB"/>
    <property type="match status" value="1"/>
</dbReference>
<protein>
    <submittedName>
        <fullName evidence="4">Uncharacterized protein</fullName>
    </submittedName>
</protein>
<gene>
    <name evidence="4" type="ORF">RRG08_026265</name>
</gene>
<evidence type="ECO:0000256" key="1">
    <source>
        <dbReference type="ARBA" id="ARBA00008846"/>
    </source>
</evidence>
<feature type="compositionally biased region" description="Polar residues" evidence="3">
    <location>
        <begin position="109"/>
        <end position="130"/>
    </location>
</feature>
<feature type="region of interest" description="Disordered" evidence="3">
    <location>
        <begin position="16"/>
        <end position="48"/>
    </location>
</feature>
<dbReference type="PANTHER" id="PTHR45775:SF6">
    <property type="entry name" value="RAD, GEM_KIR FAMILY MEMBER 2, ISOFORM C"/>
    <property type="match status" value="1"/>
</dbReference>
<dbReference type="SMART" id="SM00175">
    <property type="entry name" value="RAB"/>
    <property type="match status" value="1"/>
</dbReference>
<dbReference type="Pfam" id="PF00071">
    <property type="entry name" value="Ras"/>
    <property type="match status" value="1"/>
</dbReference>
<dbReference type="EMBL" id="JAWDGP010004277">
    <property type="protein sequence ID" value="KAK3765795.1"/>
    <property type="molecule type" value="Genomic_DNA"/>
</dbReference>
<reference evidence="4" key="1">
    <citation type="journal article" date="2023" name="G3 (Bethesda)">
        <title>A reference genome for the long-term kleptoplast-retaining sea slug Elysia crispata morphotype clarki.</title>
        <authorList>
            <person name="Eastman K.E."/>
            <person name="Pendleton A.L."/>
            <person name="Shaikh M.A."/>
            <person name="Suttiyut T."/>
            <person name="Ogas R."/>
            <person name="Tomko P."/>
            <person name="Gavelis G."/>
            <person name="Widhalm J.R."/>
            <person name="Wisecaver J.H."/>
        </authorList>
    </citation>
    <scope>NUCLEOTIDE SEQUENCE</scope>
    <source>
        <strain evidence="4">ECLA1</strain>
    </source>
</reference>
<comment type="caution">
    <text evidence="4">The sequence shown here is derived from an EMBL/GenBank/DDBJ whole genome shotgun (WGS) entry which is preliminary data.</text>
</comment>
<dbReference type="GO" id="GO:0005886">
    <property type="term" value="C:plasma membrane"/>
    <property type="evidence" value="ECO:0007669"/>
    <property type="project" value="TreeGrafter"/>
</dbReference>
<dbReference type="SUPFAM" id="SSF52540">
    <property type="entry name" value="P-loop containing nucleoside triphosphate hydrolases"/>
    <property type="match status" value="1"/>
</dbReference>
<dbReference type="InterPro" id="IPR027417">
    <property type="entry name" value="P-loop_NTPase"/>
</dbReference>
<feature type="compositionally biased region" description="Polar residues" evidence="3">
    <location>
        <begin position="35"/>
        <end position="44"/>
    </location>
</feature>
<evidence type="ECO:0000256" key="3">
    <source>
        <dbReference type="SAM" id="MobiDB-lite"/>
    </source>
</evidence>
<feature type="region of interest" description="Disordered" evidence="3">
    <location>
        <begin position="99"/>
        <end position="148"/>
    </location>
</feature>
<feature type="compositionally biased region" description="Basic and acidic residues" evidence="3">
    <location>
        <begin position="16"/>
        <end position="31"/>
    </location>
</feature>
<accession>A0AAE1DDC9</accession>
<keyword evidence="2" id="KW-0597">Phosphoprotein</keyword>
<sequence>MDDRYLDILVEGERIPSDDEDFHPRPLRLDAPHSTPHSRSNSFKNRPRPKLILDIKAAQRPRTNSLPNAHLPLPEPFYLPRADGCGVKRVRSFKTTSKGLINHGDSYKRSTNSLMSSGSAASLNDTSGNRSPRRTSCPASNDGSLEETSSLTSQLSLYRVLLMGAPGVGKSALARQFMTSEYKGTYETNTPEIIEPERNVNVLLDGKESTLHFLDEEQHPNFEAEDLPIDAYVVIFSVSDSTSYNEALNSIRTLREVYRINKAIILVGNKIDLARQRRVAKHDALKIAKKYDCRYTETSAALNHHVDELLVGILSQIREQVSPSASASLAPPSDSKHRSRSKSPAKAITDFLGKIFGGGDKKARSCETLFVK</sequence>
<dbReference type="GO" id="GO:0003924">
    <property type="term" value="F:GTPase activity"/>
    <property type="evidence" value="ECO:0007669"/>
    <property type="project" value="InterPro"/>
</dbReference>
<name>A0AAE1DDC9_9GAST</name>
<proteinExistence type="inferred from homology"/>
<dbReference type="InterPro" id="IPR051641">
    <property type="entry name" value="RGK_GTP-binding_reg"/>
</dbReference>
<comment type="similarity">
    <text evidence="1">Belongs to the small GTPase superfamily. RGK family.</text>
</comment>
<dbReference type="PROSITE" id="PS51421">
    <property type="entry name" value="RAS"/>
    <property type="match status" value="1"/>
</dbReference>
<dbReference type="AlphaFoldDB" id="A0AAE1DDC9"/>
<evidence type="ECO:0000256" key="2">
    <source>
        <dbReference type="ARBA" id="ARBA00022553"/>
    </source>
</evidence>
<dbReference type="InterPro" id="IPR001806">
    <property type="entry name" value="Small_GTPase"/>
</dbReference>
<dbReference type="PANTHER" id="PTHR45775">
    <property type="entry name" value="RAD, GEM/KIR FAMILY MEMBER 2, ISOFORM C"/>
    <property type="match status" value="1"/>
</dbReference>
<dbReference type="SMART" id="SM00173">
    <property type="entry name" value="RAS"/>
    <property type="match status" value="1"/>
</dbReference>
<dbReference type="Gene3D" id="3.40.50.300">
    <property type="entry name" value="P-loop containing nucleotide triphosphate hydrolases"/>
    <property type="match status" value="1"/>
</dbReference>